<accession>A0A1L9TU72</accession>
<evidence type="ECO:0000256" key="1">
    <source>
        <dbReference type="SAM" id="MobiDB-lite"/>
    </source>
</evidence>
<organism evidence="2 3">
    <name type="scientific">Aspergillus sydowii CBS 593.65</name>
    <dbReference type="NCBI Taxonomy" id="1036612"/>
    <lineage>
        <taxon>Eukaryota</taxon>
        <taxon>Fungi</taxon>
        <taxon>Dikarya</taxon>
        <taxon>Ascomycota</taxon>
        <taxon>Pezizomycotina</taxon>
        <taxon>Eurotiomycetes</taxon>
        <taxon>Eurotiomycetidae</taxon>
        <taxon>Eurotiales</taxon>
        <taxon>Aspergillaceae</taxon>
        <taxon>Aspergillus</taxon>
        <taxon>Aspergillus subgen. Nidulantes</taxon>
    </lineage>
</organism>
<dbReference type="EMBL" id="KV878583">
    <property type="protein sequence ID" value="OJJ63020.1"/>
    <property type="molecule type" value="Genomic_DNA"/>
</dbReference>
<dbReference type="VEuPathDB" id="FungiDB:ASPSYDRAFT_66070"/>
<reference evidence="3" key="1">
    <citation type="journal article" date="2017" name="Genome Biol.">
        <title>Comparative genomics reveals high biological diversity and specific adaptations in the industrially and medically important fungal genus Aspergillus.</title>
        <authorList>
            <person name="de Vries R.P."/>
            <person name="Riley R."/>
            <person name="Wiebenga A."/>
            <person name="Aguilar-Osorio G."/>
            <person name="Amillis S."/>
            <person name="Uchima C.A."/>
            <person name="Anderluh G."/>
            <person name="Asadollahi M."/>
            <person name="Askin M."/>
            <person name="Barry K."/>
            <person name="Battaglia E."/>
            <person name="Bayram O."/>
            <person name="Benocci T."/>
            <person name="Braus-Stromeyer S.A."/>
            <person name="Caldana C."/>
            <person name="Canovas D."/>
            <person name="Cerqueira G.C."/>
            <person name="Chen F."/>
            <person name="Chen W."/>
            <person name="Choi C."/>
            <person name="Clum A."/>
            <person name="Dos Santos R.A."/>
            <person name="Damasio A.R."/>
            <person name="Diallinas G."/>
            <person name="Emri T."/>
            <person name="Fekete E."/>
            <person name="Flipphi M."/>
            <person name="Freyberg S."/>
            <person name="Gallo A."/>
            <person name="Gournas C."/>
            <person name="Habgood R."/>
            <person name="Hainaut M."/>
            <person name="Harispe M.L."/>
            <person name="Henrissat B."/>
            <person name="Hilden K.S."/>
            <person name="Hope R."/>
            <person name="Hossain A."/>
            <person name="Karabika E."/>
            <person name="Karaffa L."/>
            <person name="Karanyi Z."/>
            <person name="Krasevec N."/>
            <person name="Kuo A."/>
            <person name="Kusch H."/>
            <person name="LaButti K."/>
            <person name="Lagendijk E.L."/>
            <person name="Lapidus A."/>
            <person name="Levasseur A."/>
            <person name="Lindquist E."/>
            <person name="Lipzen A."/>
            <person name="Logrieco A.F."/>
            <person name="MacCabe A."/>
            <person name="Maekelae M.R."/>
            <person name="Malavazi I."/>
            <person name="Melin P."/>
            <person name="Meyer V."/>
            <person name="Mielnichuk N."/>
            <person name="Miskei M."/>
            <person name="Molnar A.P."/>
            <person name="Mule G."/>
            <person name="Ngan C.Y."/>
            <person name="Orejas M."/>
            <person name="Orosz E."/>
            <person name="Ouedraogo J.P."/>
            <person name="Overkamp K.M."/>
            <person name="Park H.-S."/>
            <person name="Perrone G."/>
            <person name="Piumi F."/>
            <person name="Punt P.J."/>
            <person name="Ram A.F."/>
            <person name="Ramon A."/>
            <person name="Rauscher S."/>
            <person name="Record E."/>
            <person name="Riano-Pachon D.M."/>
            <person name="Robert V."/>
            <person name="Roehrig J."/>
            <person name="Ruller R."/>
            <person name="Salamov A."/>
            <person name="Salih N.S."/>
            <person name="Samson R.A."/>
            <person name="Sandor E."/>
            <person name="Sanguinetti M."/>
            <person name="Schuetze T."/>
            <person name="Sepcic K."/>
            <person name="Shelest E."/>
            <person name="Sherlock G."/>
            <person name="Sophianopoulou V."/>
            <person name="Squina F.M."/>
            <person name="Sun H."/>
            <person name="Susca A."/>
            <person name="Todd R.B."/>
            <person name="Tsang A."/>
            <person name="Unkles S.E."/>
            <person name="van de Wiele N."/>
            <person name="van Rossen-Uffink D."/>
            <person name="Oliveira J.V."/>
            <person name="Vesth T.C."/>
            <person name="Visser J."/>
            <person name="Yu J.-H."/>
            <person name="Zhou M."/>
            <person name="Andersen M.R."/>
            <person name="Archer D.B."/>
            <person name="Baker S.E."/>
            <person name="Benoit I."/>
            <person name="Brakhage A.A."/>
            <person name="Braus G.H."/>
            <person name="Fischer R."/>
            <person name="Frisvad J.C."/>
            <person name="Goldman G.H."/>
            <person name="Houbraken J."/>
            <person name="Oakley B."/>
            <person name="Pocsi I."/>
            <person name="Scazzocchio C."/>
            <person name="Seiboth B."/>
            <person name="vanKuyk P.A."/>
            <person name="Wortman J."/>
            <person name="Dyer P.S."/>
            <person name="Grigoriev I.V."/>
        </authorList>
    </citation>
    <scope>NUCLEOTIDE SEQUENCE [LARGE SCALE GENOMIC DNA]</scope>
    <source>
        <strain evidence="3">CBS 593.65</strain>
    </source>
</reference>
<gene>
    <name evidence="2" type="ORF">ASPSYDRAFT_66070</name>
</gene>
<proteinExistence type="predicted"/>
<dbReference type="AlphaFoldDB" id="A0A1L9TU72"/>
<protein>
    <submittedName>
        <fullName evidence="2">Uncharacterized protein</fullName>
    </submittedName>
</protein>
<dbReference type="OrthoDB" id="4501663at2759"/>
<dbReference type="GeneID" id="63766419"/>
<dbReference type="RefSeq" id="XP_040706826.1">
    <property type="nucleotide sequence ID" value="XM_040850346.1"/>
</dbReference>
<name>A0A1L9TU72_9EURO</name>
<dbReference type="SUPFAM" id="SSF52047">
    <property type="entry name" value="RNI-like"/>
    <property type="match status" value="1"/>
</dbReference>
<sequence>MVIAPKASGDSLVMSPSNTGNAVERLPVEIWVHVFDYLRWDFWSSLRAISQSCRALNNAISPLLFQTLCIQFPEEEATIRIRKLLDRIQQSSESRVYHHARSLIVSYGSSFRDEYLGAIGKFVESLPNVEIIRWRLLPFPPNLFSNLKKRRSPPSFYYEGPPIDILEQNVTAAPNIISLSLTFRPDRAGGAKINCDTLRDVLLSLPNLKRLILKHHSGPRRGSRPIFELAAGSALPPTLQDFSLTNFCFDRRQAAGWAQCLSGCSSLRRLALDGSMDLCELIDRLSSLDSVTSLKSLSVRISDESNPMTTGPKISKALNALVSQIHGLEEFMAYDLPKDVLYSVARHHGSSIRHLRFRHTDHKGLHSHRILQRNTGELPPQAREGSYYRGCLFSPDELEDLSRQVPGLERLGIDMCFAGAMPVNHLDSLGWFPSLRYLELNTPLTEQMPTHYISKSSDRPWLDATIAREIFRNVAEQKLLRRAAGPRSNCDSVDWKPLEEVNIKKGEWEPRLQYYRHSKLHQLSIYACWRGCAGTDNQGYGLPVQQTLVQEPEELPSISLGAVDTEHPANEAISSLKVQGTVMGGIVTSDKAFPLGPSGYSTSAGEKEVSAGVSPVSGIKQKNFATKPLPGTADEPLKKLMSELSPGPNSIRKVGVSTAHPP</sequence>
<dbReference type="Gene3D" id="3.80.10.10">
    <property type="entry name" value="Ribonuclease Inhibitor"/>
    <property type="match status" value="1"/>
</dbReference>
<evidence type="ECO:0000313" key="3">
    <source>
        <dbReference type="Proteomes" id="UP000184356"/>
    </source>
</evidence>
<evidence type="ECO:0000313" key="2">
    <source>
        <dbReference type="EMBL" id="OJJ63020.1"/>
    </source>
</evidence>
<keyword evidence="3" id="KW-1185">Reference proteome</keyword>
<dbReference type="Proteomes" id="UP000184356">
    <property type="component" value="Unassembled WGS sequence"/>
</dbReference>
<feature type="region of interest" description="Disordered" evidence="1">
    <location>
        <begin position="622"/>
        <end position="662"/>
    </location>
</feature>
<dbReference type="InterPro" id="IPR032675">
    <property type="entry name" value="LRR_dom_sf"/>
</dbReference>